<protein>
    <submittedName>
        <fullName evidence="3">Uncharacterized protein</fullName>
    </submittedName>
</protein>
<evidence type="ECO:0000313" key="3">
    <source>
        <dbReference type="EMBL" id="PPJ51855.1"/>
    </source>
</evidence>
<evidence type="ECO:0000313" key="4">
    <source>
        <dbReference type="Proteomes" id="UP000237631"/>
    </source>
</evidence>
<dbReference type="Proteomes" id="UP000237631">
    <property type="component" value="Unassembled WGS sequence"/>
</dbReference>
<organism evidence="3 4">
    <name type="scientific">Cercospora berteroae</name>
    <dbReference type="NCBI Taxonomy" id="357750"/>
    <lineage>
        <taxon>Eukaryota</taxon>
        <taxon>Fungi</taxon>
        <taxon>Dikarya</taxon>
        <taxon>Ascomycota</taxon>
        <taxon>Pezizomycotina</taxon>
        <taxon>Dothideomycetes</taxon>
        <taxon>Dothideomycetidae</taxon>
        <taxon>Mycosphaerellales</taxon>
        <taxon>Mycosphaerellaceae</taxon>
        <taxon>Cercospora</taxon>
    </lineage>
</organism>
<dbReference type="EMBL" id="PNEN01001736">
    <property type="protein sequence ID" value="PPJ51855.1"/>
    <property type="molecule type" value="Genomic_DNA"/>
</dbReference>
<feature type="region of interest" description="Disordered" evidence="1">
    <location>
        <begin position="51"/>
        <end position="74"/>
    </location>
</feature>
<accession>A0A2S6BWJ7</accession>
<evidence type="ECO:0000256" key="2">
    <source>
        <dbReference type="SAM" id="SignalP"/>
    </source>
</evidence>
<sequence length="74" mass="7188">MQFTVIIATFLATLAAAAPVAVPKTTVVEREAGGFGLDGILKLVPLGALGGQGNTPGSTQPGQKQGGGLGTGVI</sequence>
<feature type="compositionally biased region" description="Gly residues" evidence="1">
    <location>
        <begin position="64"/>
        <end position="74"/>
    </location>
</feature>
<feature type="chain" id="PRO_5015715017" evidence="2">
    <location>
        <begin position="18"/>
        <end position="74"/>
    </location>
</feature>
<proteinExistence type="predicted"/>
<reference evidence="4" key="1">
    <citation type="journal article" date="2017" name="bioRxiv">
        <title>Conservation of a gene cluster reveals novel cercosporin biosynthetic mechanisms and extends production to the genus Colletotrichum.</title>
        <authorList>
            <person name="de Jonge R."/>
            <person name="Ebert M.K."/>
            <person name="Huitt-Roehl C.R."/>
            <person name="Pal P."/>
            <person name="Suttle J.C."/>
            <person name="Spanner R.E."/>
            <person name="Neubauer J.D."/>
            <person name="Jurick W.M.II."/>
            <person name="Stott K.A."/>
            <person name="Secor G.A."/>
            <person name="Thomma B.P.H.J."/>
            <person name="Van de Peer Y."/>
            <person name="Townsend C.A."/>
            <person name="Bolton M.D."/>
        </authorList>
    </citation>
    <scope>NUCLEOTIDE SEQUENCE [LARGE SCALE GENOMIC DNA]</scope>
    <source>
        <strain evidence="4">CBS538.71</strain>
    </source>
</reference>
<keyword evidence="2" id="KW-0732">Signal</keyword>
<gene>
    <name evidence="3" type="ORF">CBER1_09583</name>
</gene>
<name>A0A2S6BWJ7_9PEZI</name>
<dbReference type="AlphaFoldDB" id="A0A2S6BWJ7"/>
<keyword evidence="4" id="KW-1185">Reference proteome</keyword>
<comment type="caution">
    <text evidence="3">The sequence shown here is derived from an EMBL/GenBank/DDBJ whole genome shotgun (WGS) entry which is preliminary data.</text>
</comment>
<evidence type="ECO:0000256" key="1">
    <source>
        <dbReference type="SAM" id="MobiDB-lite"/>
    </source>
</evidence>
<feature type="signal peptide" evidence="2">
    <location>
        <begin position="1"/>
        <end position="17"/>
    </location>
</feature>